<dbReference type="EMBL" id="BMKS01000007">
    <property type="protein sequence ID" value="GGG37939.1"/>
    <property type="molecule type" value="Genomic_DNA"/>
</dbReference>
<dbReference type="CDD" id="cd13578">
    <property type="entry name" value="PBP2_Bug27"/>
    <property type="match status" value="1"/>
</dbReference>
<protein>
    <recommendedName>
        <fullName evidence="5">Tripartite tricarboxylate transporter substrate binding protein</fullName>
    </recommendedName>
</protein>
<proteinExistence type="inferred from homology"/>
<name>A0A8J3ECT1_9PROT</name>
<dbReference type="SUPFAM" id="SSF53850">
    <property type="entry name" value="Periplasmic binding protein-like II"/>
    <property type="match status" value="1"/>
</dbReference>
<organism evidence="3 4">
    <name type="scientific">Caldovatus sediminis</name>
    <dbReference type="NCBI Taxonomy" id="2041189"/>
    <lineage>
        <taxon>Bacteria</taxon>
        <taxon>Pseudomonadati</taxon>
        <taxon>Pseudomonadota</taxon>
        <taxon>Alphaproteobacteria</taxon>
        <taxon>Acetobacterales</taxon>
        <taxon>Roseomonadaceae</taxon>
        <taxon>Caldovatus</taxon>
    </lineage>
</organism>
<sequence length="326" mass="34122">MRSIERRAILLGAAALAAAPLPVAGAEDWPARPVRLVIPFAAGTTTDSVGRLLAQHLSRAFGQSFVVDNRSGAGGNVGTAQVAKAAPDGYTLVLGTIGTHAINVSLYPDIGFDPVRDFTPIAPFGATPAVLAVRRGLEAANLAELIALAKRRPGTLTFASAGNGTTGHLSQVMLDRRAGIETVHVPYRSGAQAVTDLISGKVDAMFYHFLALGPHIREGSIRAVAVTSDRRTEGLPDVPTMVEAGLPGFVVVAWWGLYAPAGTPAPIVARLNEAVNRFLSDPEAQASLRAQGVDPVGGPAERLATLTREEIATWREVIRAGGIRPD</sequence>
<dbReference type="PANTHER" id="PTHR42928:SF5">
    <property type="entry name" value="BLR1237 PROTEIN"/>
    <property type="match status" value="1"/>
</dbReference>
<reference evidence="3 4" key="1">
    <citation type="journal article" date="2014" name="Int. J. Syst. Evol. Microbiol.">
        <title>Complete genome sequence of Corynebacterium casei LMG S-19264T (=DSM 44701T), isolated from a smear-ripened cheese.</title>
        <authorList>
            <consortium name="US DOE Joint Genome Institute (JGI-PGF)"/>
            <person name="Walter F."/>
            <person name="Albersmeier A."/>
            <person name="Kalinowski J."/>
            <person name="Ruckert C."/>
        </authorList>
    </citation>
    <scope>NUCLEOTIDE SEQUENCE [LARGE SCALE GENOMIC DNA]</scope>
    <source>
        <strain evidence="3 4">CGMCC 1.16330</strain>
    </source>
</reference>
<evidence type="ECO:0000313" key="4">
    <source>
        <dbReference type="Proteomes" id="UP000597507"/>
    </source>
</evidence>
<feature type="signal peptide" evidence="2">
    <location>
        <begin position="1"/>
        <end position="25"/>
    </location>
</feature>
<dbReference type="InterPro" id="IPR042100">
    <property type="entry name" value="Bug_dom1"/>
</dbReference>
<evidence type="ECO:0000256" key="1">
    <source>
        <dbReference type="ARBA" id="ARBA00006987"/>
    </source>
</evidence>
<dbReference type="PANTHER" id="PTHR42928">
    <property type="entry name" value="TRICARBOXYLATE-BINDING PROTEIN"/>
    <property type="match status" value="1"/>
</dbReference>
<evidence type="ECO:0000313" key="3">
    <source>
        <dbReference type="EMBL" id="GGG37939.1"/>
    </source>
</evidence>
<gene>
    <name evidence="3" type="ORF">GCM10010964_27230</name>
</gene>
<keyword evidence="2" id="KW-0732">Signal</keyword>
<evidence type="ECO:0008006" key="5">
    <source>
        <dbReference type="Google" id="ProtNLM"/>
    </source>
</evidence>
<accession>A0A8J3ECT1</accession>
<dbReference type="Proteomes" id="UP000597507">
    <property type="component" value="Unassembled WGS sequence"/>
</dbReference>
<dbReference type="InterPro" id="IPR005064">
    <property type="entry name" value="BUG"/>
</dbReference>
<dbReference type="RefSeq" id="WP_188901073.1">
    <property type="nucleotide sequence ID" value="NZ_BMKS01000007.1"/>
</dbReference>
<evidence type="ECO:0000256" key="2">
    <source>
        <dbReference type="SAM" id="SignalP"/>
    </source>
</evidence>
<comment type="similarity">
    <text evidence="1">Belongs to the UPF0065 (bug) family.</text>
</comment>
<dbReference type="PIRSF" id="PIRSF017082">
    <property type="entry name" value="YflP"/>
    <property type="match status" value="1"/>
</dbReference>
<keyword evidence="4" id="KW-1185">Reference proteome</keyword>
<dbReference type="Gene3D" id="3.40.190.150">
    <property type="entry name" value="Bordetella uptake gene, domain 1"/>
    <property type="match status" value="1"/>
</dbReference>
<dbReference type="Gene3D" id="3.40.190.10">
    <property type="entry name" value="Periplasmic binding protein-like II"/>
    <property type="match status" value="1"/>
</dbReference>
<comment type="caution">
    <text evidence="3">The sequence shown here is derived from an EMBL/GenBank/DDBJ whole genome shotgun (WGS) entry which is preliminary data.</text>
</comment>
<dbReference type="AlphaFoldDB" id="A0A8J3ECT1"/>
<feature type="chain" id="PRO_5035220171" description="Tripartite tricarboxylate transporter substrate binding protein" evidence="2">
    <location>
        <begin position="26"/>
        <end position="326"/>
    </location>
</feature>
<dbReference type="Pfam" id="PF03401">
    <property type="entry name" value="TctC"/>
    <property type="match status" value="1"/>
</dbReference>